<evidence type="ECO:0000256" key="1">
    <source>
        <dbReference type="ARBA" id="ARBA00005969"/>
    </source>
</evidence>
<dbReference type="GO" id="GO:0005667">
    <property type="term" value="C:transcription regulator complex"/>
    <property type="evidence" value="ECO:0007669"/>
    <property type="project" value="TreeGrafter"/>
</dbReference>
<evidence type="ECO:0000313" key="4">
    <source>
        <dbReference type="Proteomes" id="UP000095280"/>
    </source>
</evidence>
<dbReference type="PANTHER" id="PTHR10814">
    <property type="entry name" value="TRANSDUCIN-LIKE ENHANCER PROTEIN"/>
    <property type="match status" value="1"/>
</dbReference>
<dbReference type="GO" id="GO:0090090">
    <property type="term" value="P:negative regulation of canonical Wnt signaling pathway"/>
    <property type="evidence" value="ECO:0007669"/>
    <property type="project" value="TreeGrafter"/>
</dbReference>
<dbReference type="Proteomes" id="UP000095280">
    <property type="component" value="Unplaced"/>
</dbReference>
<keyword evidence="4" id="KW-1185">Reference proteome</keyword>
<reference evidence="5" key="1">
    <citation type="submission" date="2016-11" db="UniProtKB">
        <authorList>
            <consortium name="WormBaseParasite"/>
        </authorList>
    </citation>
    <scope>IDENTIFICATION</scope>
</reference>
<keyword evidence="3" id="KW-1133">Transmembrane helix</keyword>
<dbReference type="Gene3D" id="2.130.10.10">
    <property type="entry name" value="YVTN repeat-like/Quinoprotein amine dehydrogenase"/>
    <property type="match status" value="1"/>
</dbReference>
<dbReference type="PANTHER" id="PTHR10814:SF33">
    <property type="entry name" value="TRANSDUCIN-LIKE ENHANCER PROTEIN 7"/>
    <property type="match status" value="1"/>
</dbReference>
<comment type="similarity">
    <text evidence="1">Belongs to the WD repeat Groucho/TLE family.</text>
</comment>
<dbReference type="WBParaSite" id="snap_masked-unitig_29436-processed-gene-0.0-mRNA-1">
    <property type="protein sequence ID" value="snap_masked-unitig_29436-processed-gene-0.0-mRNA-1"/>
    <property type="gene ID" value="snap_masked-unitig_29436-processed-gene-0.0"/>
</dbReference>
<organism evidence="4 5">
    <name type="scientific">Macrostomum lignano</name>
    <dbReference type="NCBI Taxonomy" id="282301"/>
    <lineage>
        <taxon>Eukaryota</taxon>
        <taxon>Metazoa</taxon>
        <taxon>Spiralia</taxon>
        <taxon>Lophotrochozoa</taxon>
        <taxon>Platyhelminthes</taxon>
        <taxon>Rhabditophora</taxon>
        <taxon>Macrostomorpha</taxon>
        <taxon>Macrostomida</taxon>
        <taxon>Macrostomidae</taxon>
        <taxon>Macrostomum</taxon>
    </lineage>
</organism>
<accession>A0A1I8JN33</accession>
<keyword evidence="3" id="KW-0472">Membrane</keyword>
<name>A0A1I8JN33_9PLAT</name>
<sequence length="431" mass="47378">MSRSRSPADKRADTKQDDDFKSDQDVVVDDNNERRFYYVADAMSPHIRAAQRPTSGAAKSNTRPVGLLFTGSSKQQQQQLAYQFSWSRTEQSVCCYSVRLQPELRKSSNSGSKIPLVRPQPRFASPAAAAAGSSGFRNSKSLQQTPLPAYSFARRSGSRARNAVRCRSQRDALTGRGVPVMPAQMCFFFSTLKPWRSCLRAVTISKIPCAGQVYIRRQRLRESVDIFLVILVFVLGGCGVIGSQANKATLWCTPYRRCCTNGRTLIVGASASNTLCIWDLASPTPRLKAELARAAPRPAMRWPCRLDANCASACCSDGKHRRLDLQKPVVACAAWTCANPPPAACAARTSARSVFQPGLTARPGDWLSGRMESSSVEVLHVNKAGEISACTCTIPRAVLEIRRLRQVVRVHRQRTACDERLCGLPYGASIF</sequence>
<protein>
    <submittedName>
        <fullName evidence="5">WD_REPEATS_REGION domain-containing protein</fullName>
    </submittedName>
</protein>
<dbReference type="AlphaFoldDB" id="A0A1I8JN33"/>
<evidence type="ECO:0000313" key="5">
    <source>
        <dbReference type="WBParaSite" id="snap_masked-unitig_29436-processed-gene-0.0-mRNA-1"/>
    </source>
</evidence>
<dbReference type="GO" id="GO:0003714">
    <property type="term" value="F:transcription corepressor activity"/>
    <property type="evidence" value="ECO:0007669"/>
    <property type="project" value="TreeGrafter"/>
</dbReference>
<feature type="compositionally biased region" description="Basic and acidic residues" evidence="2">
    <location>
        <begin position="1"/>
        <end position="24"/>
    </location>
</feature>
<evidence type="ECO:0000256" key="3">
    <source>
        <dbReference type="SAM" id="Phobius"/>
    </source>
</evidence>
<keyword evidence="3" id="KW-0812">Transmembrane</keyword>
<proteinExistence type="inferred from homology"/>
<feature type="region of interest" description="Disordered" evidence="2">
    <location>
        <begin position="1"/>
        <end position="26"/>
    </location>
</feature>
<feature type="transmembrane region" description="Helical" evidence="3">
    <location>
        <begin position="226"/>
        <end position="245"/>
    </location>
</feature>
<dbReference type="InterPro" id="IPR015943">
    <property type="entry name" value="WD40/YVTN_repeat-like_dom_sf"/>
</dbReference>
<evidence type="ECO:0000256" key="2">
    <source>
        <dbReference type="SAM" id="MobiDB-lite"/>
    </source>
</evidence>
<dbReference type="GO" id="GO:0005634">
    <property type="term" value="C:nucleus"/>
    <property type="evidence" value="ECO:0007669"/>
    <property type="project" value="InterPro"/>
</dbReference>
<dbReference type="InterPro" id="IPR009146">
    <property type="entry name" value="Groucho_enhance"/>
</dbReference>